<comment type="caution">
    <text evidence="3">The sequence shown here is derived from an EMBL/GenBank/DDBJ whole genome shotgun (WGS) entry which is preliminary data.</text>
</comment>
<reference evidence="3" key="2">
    <citation type="submission" date="2023-04" db="EMBL/GenBank/DDBJ databases">
        <authorList>
            <person name="Bu L."/>
            <person name="Lu L."/>
            <person name="Laidemitt M.R."/>
            <person name="Zhang S.M."/>
            <person name="Mutuku M."/>
            <person name="Mkoji G."/>
            <person name="Steinauer M."/>
            <person name="Loker E.S."/>
        </authorList>
    </citation>
    <scope>NUCLEOTIDE SEQUENCE</scope>
    <source>
        <strain evidence="3">KasaAsao</strain>
        <tissue evidence="3">Whole Snail</tissue>
    </source>
</reference>
<reference evidence="3" key="1">
    <citation type="journal article" date="2023" name="PLoS Negl. Trop. Dis.">
        <title>A genome sequence for Biomphalaria pfeifferi, the major vector snail for the human-infecting parasite Schistosoma mansoni.</title>
        <authorList>
            <person name="Bu L."/>
            <person name="Lu L."/>
            <person name="Laidemitt M.R."/>
            <person name="Zhang S.M."/>
            <person name="Mutuku M."/>
            <person name="Mkoji G."/>
            <person name="Steinauer M."/>
            <person name="Loker E.S."/>
        </authorList>
    </citation>
    <scope>NUCLEOTIDE SEQUENCE</scope>
    <source>
        <strain evidence="3">KasaAsao</strain>
    </source>
</reference>
<feature type="domain" description="SUEL-type lectin" evidence="2">
    <location>
        <begin position="32"/>
        <end position="123"/>
    </location>
</feature>
<dbReference type="EMBL" id="JASAOG010000004">
    <property type="protein sequence ID" value="KAK0068697.1"/>
    <property type="molecule type" value="Genomic_DNA"/>
</dbReference>
<dbReference type="InterPro" id="IPR000922">
    <property type="entry name" value="Lectin_gal-bd_dom"/>
</dbReference>
<organism evidence="3 4">
    <name type="scientific">Biomphalaria pfeifferi</name>
    <name type="common">Bloodfluke planorb</name>
    <name type="synonym">Freshwater snail</name>
    <dbReference type="NCBI Taxonomy" id="112525"/>
    <lineage>
        <taxon>Eukaryota</taxon>
        <taxon>Metazoa</taxon>
        <taxon>Spiralia</taxon>
        <taxon>Lophotrochozoa</taxon>
        <taxon>Mollusca</taxon>
        <taxon>Gastropoda</taxon>
        <taxon>Heterobranchia</taxon>
        <taxon>Euthyneura</taxon>
        <taxon>Panpulmonata</taxon>
        <taxon>Hygrophila</taxon>
        <taxon>Lymnaeoidea</taxon>
        <taxon>Planorbidae</taxon>
        <taxon>Biomphalaria</taxon>
    </lineage>
</organism>
<dbReference type="GO" id="GO:0030246">
    <property type="term" value="F:carbohydrate binding"/>
    <property type="evidence" value="ECO:0007669"/>
    <property type="project" value="InterPro"/>
</dbReference>
<feature type="chain" id="PRO_5042276825" evidence="1">
    <location>
        <begin position="26"/>
        <end position="125"/>
    </location>
</feature>
<dbReference type="PANTHER" id="PTHR46780">
    <property type="entry name" value="PROTEIN EVA-1"/>
    <property type="match status" value="1"/>
</dbReference>
<name>A0AAD8C9B1_BIOPF</name>
<dbReference type="Pfam" id="PF02140">
    <property type="entry name" value="SUEL_Lectin"/>
    <property type="match status" value="1"/>
</dbReference>
<feature type="signal peptide" evidence="1">
    <location>
        <begin position="1"/>
        <end position="25"/>
    </location>
</feature>
<evidence type="ECO:0000313" key="3">
    <source>
        <dbReference type="EMBL" id="KAK0068697.1"/>
    </source>
</evidence>
<accession>A0AAD8C9B1</accession>
<gene>
    <name evidence="3" type="ORF">Bpfe_001660</name>
</gene>
<dbReference type="Gene3D" id="2.60.120.740">
    <property type="match status" value="1"/>
</dbReference>
<evidence type="ECO:0000313" key="4">
    <source>
        <dbReference type="Proteomes" id="UP001233172"/>
    </source>
</evidence>
<keyword evidence="1" id="KW-0732">Signal</keyword>
<dbReference type="AlphaFoldDB" id="A0AAD8C9B1"/>
<protein>
    <submittedName>
        <fullName evidence="3">Latrophilin Cirl-like isoform X2</fullName>
    </submittedName>
</protein>
<dbReference type="Proteomes" id="UP001233172">
    <property type="component" value="Unassembled WGS sequence"/>
</dbReference>
<sequence>MISYTGTRYLLELFVFLLVIGETLALDRLAYACEGMQVSMLCGDTGKVISVTSARYGRFSRNVCLDNDSHDYSHIFCSQNQTNVVSALCSGRFFCQVPVSSNTFRNPCPPNVYKHAEIAYTCSAR</sequence>
<proteinExistence type="predicted"/>
<evidence type="ECO:0000256" key="1">
    <source>
        <dbReference type="SAM" id="SignalP"/>
    </source>
</evidence>
<dbReference type="InterPro" id="IPR043159">
    <property type="entry name" value="Lectin_gal-bd_sf"/>
</dbReference>
<keyword evidence="4" id="KW-1185">Reference proteome</keyword>
<evidence type="ECO:0000259" key="2">
    <source>
        <dbReference type="PROSITE" id="PS50228"/>
    </source>
</evidence>
<dbReference type="PROSITE" id="PS50228">
    <property type="entry name" value="SUEL_LECTIN"/>
    <property type="match status" value="1"/>
</dbReference>